<dbReference type="EMBL" id="CADCUF010000165">
    <property type="protein sequence ID" value="CAA9336412.1"/>
    <property type="molecule type" value="Genomic_DNA"/>
</dbReference>
<feature type="binding site" evidence="3">
    <location>
        <position position="201"/>
    </location>
    <ligand>
        <name>a divalent metal cation</name>
        <dbReference type="ChEBI" id="CHEBI:60240"/>
    </ligand>
</feature>
<evidence type="ECO:0000259" key="4">
    <source>
        <dbReference type="Pfam" id="PF08450"/>
    </source>
</evidence>
<protein>
    <submittedName>
        <fullName evidence="5">Gluconolactonase</fullName>
        <ecNumber evidence="5">3.1.1.17</ecNumber>
    </submittedName>
</protein>
<dbReference type="Pfam" id="PF08450">
    <property type="entry name" value="SGL"/>
    <property type="match status" value="1"/>
</dbReference>
<dbReference type="InterPro" id="IPR013658">
    <property type="entry name" value="SGL"/>
</dbReference>
<dbReference type="InterPro" id="IPR005511">
    <property type="entry name" value="SMP-30"/>
</dbReference>
<dbReference type="PANTHER" id="PTHR10907:SF47">
    <property type="entry name" value="REGUCALCIN"/>
    <property type="match status" value="1"/>
</dbReference>
<dbReference type="PANTHER" id="PTHR10907">
    <property type="entry name" value="REGUCALCIN"/>
    <property type="match status" value="1"/>
</dbReference>
<gene>
    <name evidence="5" type="ORF">AVDCRST_MAG24-1055</name>
</gene>
<proteinExistence type="inferred from homology"/>
<dbReference type="AlphaFoldDB" id="A0A6J4LM18"/>
<evidence type="ECO:0000256" key="1">
    <source>
        <dbReference type="ARBA" id="ARBA00008853"/>
    </source>
</evidence>
<feature type="binding site" evidence="3">
    <location>
        <position position="105"/>
    </location>
    <ligand>
        <name>substrate</name>
    </ligand>
</feature>
<comment type="cofactor">
    <cofactor evidence="3">
        <name>Zn(2+)</name>
        <dbReference type="ChEBI" id="CHEBI:29105"/>
    </cofactor>
    <text evidence="3">Binds 1 divalent metal cation per subunit.</text>
</comment>
<dbReference type="GO" id="GO:0019853">
    <property type="term" value="P:L-ascorbic acid biosynthetic process"/>
    <property type="evidence" value="ECO:0007669"/>
    <property type="project" value="TreeGrafter"/>
</dbReference>
<dbReference type="Gene3D" id="2.120.10.30">
    <property type="entry name" value="TolB, C-terminal domain"/>
    <property type="match status" value="1"/>
</dbReference>
<evidence type="ECO:0000256" key="3">
    <source>
        <dbReference type="PIRSR" id="PIRSR605511-2"/>
    </source>
</evidence>
<feature type="domain" description="SMP-30/Gluconolactonase/LRE-like region" evidence="4">
    <location>
        <begin position="15"/>
        <end position="259"/>
    </location>
</feature>
<sequence>MAAPEVVASAGPFLLAEGPVWDAPRGRLLWVDIHAGTVHSGTLVDGRIESATVLHRADGTASAVAVAEDGALLVAEQEVLAVLHPGGAREEVARVVPVGEQRRLNDGATDPAGRFLVGTMSLSDGAPSGREVLVRLEPDDSLTGIDDDLTLSNGLAWSCDDGLLYSADTGRQTVFVREYDAATGTTGERRTFLRLDEGSPDGNAMDAEDHLWVAVFGAGEVRRYAPDGRLVDSVRVPAPHTTSVAFAGDDLRTLVITTGSAELSDDERRAHPRSGHLFTVRTDVPGRPVAFWRGLG</sequence>
<keyword evidence="5" id="KW-0378">Hydrolase</keyword>
<comment type="similarity">
    <text evidence="1">Belongs to the SMP-30/CGR1 family.</text>
</comment>
<dbReference type="EC" id="3.1.1.17" evidence="5"/>
<dbReference type="GO" id="GO:0005509">
    <property type="term" value="F:calcium ion binding"/>
    <property type="evidence" value="ECO:0007669"/>
    <property type="project" value="TreeGrafter"/>
</dbReference>
<accession>A0A6J4LM18</accession>
<feature type="active site" description="Proton donor/acceptor" evidence="2">
    <location>
        <position position="201"/>
    </location>
</feature>
<dbReference type="SUPFAM" id="SSF63829">
    <property type="entry name" value="Calcium-dependent phosphotriesterase"/>
    <property type="match status" value="1"/>
</dbReference>
<evidence type="ECO:0000313" key="5">
    <source>
        <dbReference type="EMBL" id="CAA9336412.1"/>
    </source>
</evidence>
<evidence type="ECO:0000256" key="2">
    <source>
        <dbReference type="PIRSR" id="PIRSR605511-1"/>
    </source>
</evidence>
<dbReference type="GO" id="GO:0004341">
    <property type="term" value="F:gluconolactonase activity"/>
    <property type="evidence" value="ECO:0007669"/>
    <property type="project" value="UniProtKB-EC"/>
</dbReference>
<feature type="binding site" evidence="3">
    <location>
        <position position="153"/>
    </location>
    <ligand>
        <name>a divalent metal cation</name>
        <dbReference type="ChEBI" id="CHEBI:60240"/>
    </ligand>
</feature>
<dbReference type="InterPro" id="IPR011042">
    <property type="entry name" value="6-blade_b-propeller_TolB-like"/>
</dbReference>
<feature type="binding site" evidence="3">
    <location>
        <position position="17"/>
    </location>
    <ligand>
        <name>a divalent metal cation</name>
        <dbReference type="ChEBI" id="CHEBI:60240"/>
    </ligand>
</feature>
<keyword evidence="3" id="KW-0479">Metal-binding</keyword>
<keyword evidence="3" id="KW-0862">Zinc</keyword>
<reference evidence="5" key="1">
    <citation type="submission" date="2020-02" db="EMBL/GenBank/DDBJ databases">
        <authorList>
            <person name="Meier V. D."/>
        </authorList>
    </citation>
    <scope>NUCLEOTIDE SEQUENCE</scope>
    <source>
        <strain evidence="5">AVDCRST_MAG24</strain>
    </source>
</reference>
<feature type="binding site" evidence="3">
    <location>
        <position position="103"/>
    </location>
    <ligand>
        <name>substrate</name>
    </ligand>
</feature>
<name>A0A6J4LM18_9ACTN</name>
<dbReference type="PRINTS" id="PR01790">
    <property type="entry name" value="SMP30FAMILY"/>
</dbReference>
<organism evidence="5">
    <name type="scientific">uncultured Nocardioidaceae bacterium</name>
    <dbReference type="NCBI Taxonomy" id="253824"/>
    <lineage>
        <taxon>Bacteria</taxon>
        <taxon>Bacillati</taxon>
        <taxon>Actinomycetota</taxon>
        <taxon>Actinomycetes</taxon>
        <taxon>Propionibacteriales</taxon>
        <taxon>Nocardioidaceae</taxon>
        <taxon>environmental samples</taxon>
    </lineage>
</organism>